<dbReference type="EMBL" id="BNJQ01000033">
    <property type="protein sequence ID" value="GHP11252.1"/>
    <property type="molecule type" value="Genomic_DNA"/>
</dbReference>
<dbReference type="Gene3D" id="3.30.450.150">
    <property type="entry name" value="Haem-degrading domain"/>
    <property type="match status" value="1"/>
</dbReference>
<keyword evidence="2" id="KW-1185">Reference proteome</keyword>
<sequence>MSDVLMDGFKGGLIYVVGDKRGKILSLFSDDLGPLPEHFDKEHVIASQILWGKMKSATHYCMPSSNTSSKSLNPFSHTTPYNGKSGIANPVEYFFILLWVYLLCTWGGSVPVFAETPEGKTVVVGAIACTGADPVQDERACDKALTQAGFTKRKDERGLFLARKKLIQIRISFQ</sequence>
<dbReference type="Proteomes" id="UP000660262">
    <property type="component" value="Unassembled WGS sequence"/>
</dbReference>
<name>A0A830HVT4_9CHLO</name>
<organism evidence="1 2">
    <name type="scientific">Pycnococcus provasolii</name>
    <dbReference type="NCBI Taxonomy" id="41880"/>
    <lineage>
        <taxon>Eukaryota</taxon>
        <taxon>Viridiplantae</taxon>
        <taxon>Chlorophyta</taxon>
        <taxon>Pseudoscourfieldiophyceae</taxon>
        <taxon>Pseudoscourfieldiales</taxon>
        <taxon>Pycnococcaceae</taxon>
        <taxon>Pycnococcus</taxon>
    </lineage>
</organism>
<protein>
    <submittedName>
        <fullName evidence="1">Uncharacterized protein</fullName>
    </submittedName>
</protein>
<reference evidence="1" key="1">
    <citation type="submission" date="2020-10" db="EMBL/GenBank/DDBJ databases">
        <title>Unveiling of a novel bifunctional photoreceptor, Dualchrome1, isolated from a cosmopolitan green alga.</title>
        <authorList>
            <person name="Suzuki S."/>
            <person name="Kawachi M."/>
        </authorList>
    </citation>
    <scope>NUCLEOTIDE SEQUENCE</scope>
    <source>
        <strain evidence="1">NIES 2893</strain>
    </source>
</reference>
<proteinExistence type="predicted"/>
<dbReference type="AlphaFoldDB" id="A0A830HVT4"/>
<dbReference type="SUPFAM" id="SSF143744">
    <property type="entry name" value="GlcG-like"/>
    <property type="match status" value="1"/>
</dbReference>
<evidence type="ECO:0000313" key="1">
    <source>
        <dbReference type="EMBL" id="GHP11252.1"/>
    </source>
</evidence>
<accession>A0A830HVT4</accession>
<evidence type="ECO:0000313" key="2">
    <source>
        <dbReference type="Proteomes" id="UP000660262"/>
    </source>
</evidence>
<comment type="caution">
    <text evidence="1">The sequence shown here is derived from an EMBL/GenBank/DDBJ whole genome shotgun (WGS) entry which is preliminary data.</text>
</comment>
<dbReference type="InterPro" id="IPR038084">
    <property type="entry name" value="PduO/GlcC-like_sf"/>
</dbReference>
<gene>
    <name evidence="1" type="ORF">PPROV_000998000</name>
</gene>